<feature type="binding site" evidence="11">
    <location>
        <position position="171"/>
    </location>
    <ligand>
        <name>Fe cation</name>
        <dbReference type="ChEBI" id="CHEBI:24875"/>
        <note>catalytic</note>
    </ligand>
</feature>
<evidence type="ECO:0000256" key="4">
    <source>
        <dbReference type="ARBA" id="ARBA00022723"/>
    </source>
</evidence>
<dbReference type="OrthoDB" id="543511at2759"/>
<keyword evidence="6 12" id="KW-0223">Dioxygenase</keyword>
<evidence type="ECO:0000256" key="5">
    <source>
        <dbReference type="ARBA" id="ARBA00022784"/>
    </source>
</evidence>
<proteinExistence type="inferred from homology"/>
<keyword evidence="7 12" id="KW-0560">Oxidoreductase</keyword>
<dbReference type="PANTHER" id="PTHR12918:SF1">
    <property type="entry name" value="CYSTEINE DIOXYGENASE TYPE 1"/>
    <property type="match status" value="1"/>
</dbReference>
<dbReference type="VEuPathDB" id="FungiDB:jhhlp_003508"/>
<evidence type="ECO:0000256" key="11">
    <source>
        <dbReference type="PIRSR" id="PIRSR610300-51"/>
    </source>
</evidence>
<keyword evidence="5 10" id="KW-0883">Thioether bond</keyword>
<dbReference type="FunFam" id="2.60.120.10:FF:000189">
    <property type="entry name" value="Cysteine dioxygenase"/>
    <property type="match status" value="1"/>
</dbReference>
<evidence type="ECO:0000256" key="1">
    <source>
        <dbReference type="ARBA" id="ARBA00000629"/>
    </source>
</evidence>
<keyword evidence="4 11" id="KW-0479">Metal-binding</keyword>
<name>A0A2N3N8Y8_9PEZI</name>
<evidence type="ECO:0000256" key="7">
    <source>
        <dbReference type="ARBA" id="ARBA00023002"/>
    </source>
</evidence>
<evidence type="ECO:0000256" key="6">
    <source>
        <dbReference type="ARBA" id="ARBA00022964"/>
    </source>
</evidence>
<evidence type="ECO:0000256" key="10">
    <source>
        <dbReference type="PIRSR" id="PIRSR610300-50"/>
    </source>
</evidence>
<dbReference type="STRING" id="41688.A0A2N3N8Y8"/>
<dbReference type="InterPro" id="IPR014710">
    <property type="entry name" value="RmlC-like_jellyroll"/>
</dbReference>
<dbReference type="GO" id="GO:0017172">
    <property type="term" value="F:cysteine dioxygenase activity"/>
    <property type="evidence" value="ECO:0007669"/>
    <property type="project" value="UniProtKB-UniRule"/>
</dbReference>
<evidence type="ECO:0000256" key="12">
    <source>
        <dbReference type="RuleBase" id="RU366010"/>
    </source>
</evidence>
<dbReference type="AlphaFoldDB" id="A0A2N3N8Y8"/>
<evidence type="ECO:0000313" key="14">
    <source>
        <dbReference type="Proteomes" id="UP000233524"/>
    </source>
</evidence>
<dbReference type="GO" id="GO:0019448">
    <property type="term" value="P:L-cysteine catabolic process"/>
    <property type="evidence" value="ECO:0007669"/>
    <property type="project" value="TreeGrafter"/>
</dbReference>
<evidence type="ECO:0000256" key="8">
    <source>
        <dbReference type="ARBA" id="ARBA00023004"/>
    </source>
</evidence>
<gene>
    <name evidence="13" type="ORF">jhhlp_003508</name>
</gene>
<dbReference type="PANTHER" id="PTHR12918">
    <property type="entry name" value="CYSTEINE DIOXYGENASE"/>
    <property type="match status" value="1"/>
</dbReference>
<comment type="caution">
    <text evidence="13">The sequence shown here is derived from an EMBL/GenBank/DDBJ whole genome shotgun (WGS) entry which is preliminary data.</text>
</comment>
<comment type="cofactor">
    <cofactor evidence="12">
        <name>Fe cation</name>
        <dbReference type="ChEBI" id="CHEBI:24875"/>
    </cofactor>
    <text evidence="12">Binds 1 Fe cation per subunit.</text>
</comment>
<feature type="cross-link" description="3'-(S-cysteinyl)-tyrosine (Cys-Tyr)" evidence="10">
    <location>
        <begin position="122"/>
        <end position="187"/>
    </location>
</feature>
<dbReference type="InterPro" id="IPR010300">
    <property type="entry name" value="CDO_1"/>
</dbReference>
<organism evidence="13 14">
    <name type="scientific">Lomentospora prolificans</name>
    <dbReference type="NCBI Taxonomy" id="41688"/>
    <lineage>
        <taxon>Eukaryota</taxon>
        <taxon>Fungi</taxon>
        <taxon>Dikarya</taxon>
        <taxon>Ascomycota</taxon>
        <taxon>Pezizomycotina</taxon>
        <taxon>Sordariomycetes</taxon>
        <taxon>Hypocreomycetidae</taxon>
        <taxon>Microascales</taxon>
        <taxon>Microascaceae</taxon>
        <taxon>Lomentospora</taxon>
    </lineage>
</organism>
<evidence type="ECO:0000313" key="13">
    <source>
        <dbReference type="EMBL" id="PKS08895.1"/>
    </source>
</evidence>
<feature type="binding site" evidence="11">
    <location>
        <position position="115"/>
    </location>
    <ligand>
        <name>Fe cation</name>
        <dbReference type="ChEBI" id="CHEBI:24875"/>
        <note>catalytic</note>
    </ligand>
</feature>
<dbReference type="Gene3D" id="2.60.120.10">
    <property type="entry name" value="Jelly Rolls"/>
    <property type="match status" value="1"/>
</dbReference>
<dbReference type="EMBL" id="NLAX01000010">
    <property type="protein sequence ID" value="PKS08895.1"/>
    <property type="molecule type" value="Genomic_DNA"/>
</dbReference>
<comment type="catalytic activity">
    <reaction evidence="1 12">
        <text>L-cysteine + O2 = 3-sulfino-L-alanine + H(+)</text>
        <dbReference type="Rhea" id="RHEA:20441"/>
        <dbReference type="ChEBI" id="CHEBI:15378"/>
        <dbReference type="ChEBI" id="CHEBI:15379"/>
        <dbReference type="ChEBI" id="CHEBI:35235"/>
        <dbReference type="ChEBI" id="CHEBI:61085"/>
        <dbReference type="EC" id="1.13.11.20"/>
    </reaction>
</comment>
<protein>
    <recommendedName>
        <fullName evidence="9 12">Cysteine dioxygenase</fullName>
        <ecNumber evidence="3 12">1.13.11.20</ecNumber>
    </recommendedName>
</protein>
<keyword evidence="8 11" id="KW-0408">Iron</keyword>
<dbReference type="Proteomes" id="UP000233524">
    <property type="component" value="Unassembled WGS sequence"/>
</dbReference>
<dbReference type="Pfam" id="PF05995">
    <property type="entry name" value="CDO_I"/>
    <property type="match status" value="1"/>
</dbReference>
<dbReference type="SUPFAM" id="SSF51182">
    <property type="entry name" value="RmlC-like cupins"/>
    <property type="match status" value="1"/>
</dbReference>
<evidence type="ECO:0000256" key="3">
    <source>
        <dbReference type="ARBA" id="ARBA00013133"/>
    </source>
</evidence>
<dbReference type="CDD" id="cd10548">
    <property type="entry name" value="cupin_CDO"/>
    <property type="match status" value="1"/>
</dbReference>
<evidence type="ECO:0000256" key="2">
    <source>
        <dbReference type="ARBA" id="ARBA00006622"/>
    </source>
</evidence>
<accession>A0A2N3N8Y8</accession>
<sequence length="225" mass="25417">MLQYPSTIVLNTDKILADQTSGLVRTNRRKGNRFDKLVQDLKDALGPSSGLTSDDVDVEHLTKLMEQYDPTDKGWRSYFFGDARRDYTRNLVDEGNGKSNLLVLVWSPGKSSPIHDHGNAHCLMKILKGNLTETRYQFPQESVEDKPMTVISERVHSENEVAYMSDELGVHRMTNNGSDFAVSLHLYTPPNVAKGGCHVFDIETSKKRHIKKCGYYSSYGKLVCE</sequence>
<dbReference type="InterPro" id="IPR011051">
    <property type="entry name" value="RmlC_Cupin_sf"/>
</dbReference>
<feature type="binding site" evidence="11">
    <location>
        <position position="117"/>
    </location>
    <ligand>
        <name>Fe cation</name>
        <dbReference type="ChEBI" id="CHEBI:24875"/>
        <note>catalytic</note>
    </ligand>
</feature>
<dbReference type="InParanoid" id="A0A2N3N8Y8"/>
<evidence type="ECO:0000256" key="9">
    <source>
        <dbReference type="ARBA" id="ARBA00070673"/>
    </source>
</evidence>
<comment type="similarity">
    <text evidence="2 12">Belongs to the cysteine dioxygenase family.</text>
</comment>
<dbReference type="GO" id="GO:0008198">
    <property type="term" value="F:ferrous iron binding"/>
    <property type="evidence" value="ECO:0007669"/>
    <property type="project" value="TreeGrafter"/>
</dbReference>
<keyword evidence="14" id="KW-1185">Reference proteome</keyword>
<dbReference type="EC" id="1.13.11.20" evidence="3 12"/>
<reference evidence="13 14" key="1">
    <citation type="journal article" date="2017" name="G3 (Bethesda)">
        <title>First Draft Genome Sequence of the Pathogenic Fungus Lomentospora prolificans (Formerly Scedosporium prolificans).</title>
        <authorList>
            <person name="Luo R."/>
            <person name="Zimin A."/>
            <person name="Workman R."/>
            <person name="Fan Y."/>
            <person name="Pertea G."/>
            <person name="Grossman N."/>
            <person name="Wear M.P."/>
            <person name="Jia B."/>
            <person name="Miller H."/>
            <person name="Casadevall A."/>
            <person name="Timp W."/>
            <person name="Zhang S.X."/>
            <person name="Salzberg S.L."/>
        </authorList>
    </citation>
    <scope>NUCLEOTIDE SEQUENCE [LARGE SCALE GENOMIC DNA]</scope>
    <source>
        <strain evidence="13 14">JHH-5317</strain>
    </source>
</reference>